<keyword evidence="1" id="KW-0472">Membrane</keyword>
<feature type="chain" id="PRO_5045737179" evidence="2">
    <location>
        <begin position="26"/>
        <end position="112"/>
    </location>
</feature>
<feature type="signal peptide" evidence="2">
    <location>
        <begin position="1"/>
        <end position="25"/>
    </location>
</feature>
<reference evidence="3 4" key="1">
    <citation type="submission" date="2020-06" db="EMBL/GenBank/DDBJ databases">
        <title>Complete closed genome sequence of Bartonella alsatica CIP 105477.</title>
        <authorList>
            <person name="Thibau A."/>
            <person name="Schultze T.G."/>
            <person name="Kempf V.A.J."/>
        </authorList>
    </citation>
    <scope>NUCLEOTIDE SEQUENCE [LARGE SCALE GENOMIC DNA]</scope>
    <source>
        <strain evidence="3 4">CIP 105477</strain>
    </source>
</reference>
<evidence type="ECO:0000256" key="1">
    <source>
        <dbReference type="SAM" id="Phobius"/>
    </source>
</evidence>
<keyword evidence="2" id="KW-0732">Signal</keyword>
<dbReference type="RefSeq" id="WP_005864642.1">
    <property type="nucleotide sequence ID" value="NZ_CACVBB010000005.1"/>
</dbReference>
<name>A0ABX6QFC4_9HYPH</name>
<organism evidence="3 4">
    <name type="scientific">Bartonella alsatica</name>
    <dbReference type="NCBI Taxonomy" id="52764"/>
    <lineage>
        <taxon>Bacteria</taxon>
        <taxon>Pseudomonadati</taxon>
        <taxon>Pseudomonadota</taxon>
        <taxon>Alphaproteobacteria</taxon>
        <taxon>Hyphomicrobiales</taxon>
        <taxon>Bartonellaceae</taxon>
        <taxon>Bartonella</taxon>
    </lineage>
</organism>
<accession>A0ABX6QFC4</accession>
<keyword evidence="4" id="KW-1185">Reference proteome</keyword>
<evidence type="ECO:0000313" key="4">
    <source>
        <dbReference type="Proteomes" id="UP000509443"/>
    </source>
</evidence>
<evidence type="ECO:0000313" key="3">
    <source>
        <dbReference type="EMBL" id="QLC51751.1"/>
    </source>
</evidence>
<dbReference type="Proteomes" id="UP000509443">
    <property type="component" value="Chromosome"/>
</dbReference>
<sequence>MFKKFVCLRIFIAVILCFMQTVAIKANVVKDLSQYNRAIAVEGKNARIGAIDIPVLDYSVGEKSGAVYGKVEKVSVTLFVAFWGIFGIASAFFALYKGNLLTALASLMGIIV</sequence>
<proteinExistence type="predicted"/>
<feature type="transmembrane region" description="Helical" evidence="1">
    <location>
        <begin position="74"/>
        <end position="96"/>
    </location>
</feature>
<keyword evidence="1" id="KW-0812">Transmembrane</keyword>
<keyword evidence="1" id="KW-1133">Transmembrane helix</keyword>
<gene>
    <name evidence="3" type="ORF">HWV54_02150</name>
</gene>
<evidence type="ECO:0000256" key="2">
    <source>
        <dbReference type="SAM" id="SignalP"/>
    </source>
</evidence>
<protein>
    <submittedName>
        <fullName evidence="3">Uncharacterized protein</fullName>
    </submittedName>
</protein>
<dbReference type="EMBL" id="CP058235">
    <property type="protein sequence ID" value="QLC51751.1"/>
    <property type="molecule type" value="Genomic_DNA"/>
</dbReference>